<protein>
    <submittedName>
        <fullName evidence="4">Unannotated protein</fullName>
    </submittedName>
</protein>
<evidence type="ECO:0000256" key="1">
    <source>
        <dbReference type="ARBA" id="ARBA00023002"/>
    </source>
</evidence>
<proteinExistence type="predicted"/>
<dbReference type="GO" id="GO:0004497">
    <property type="term" value="F:monooxygenase activity"/>
    <property type="evidence" value="ECO:0007669"/>
    <property type="project" value="UniProtKB-KW"/>
</dbReference>
<keyword evidence="2" id="KW-0503">Monooxygenase</keyword>
<organism evidence="4">
    <name type="scientific">freshwater metagenome</name>
    <dbReference type="NCBI Taxonomy" id="449393"/>
    <lineage>
        <taxon>unclassified sequences</taxon>
        <taxon>metagenomes</taxon>
        <taxon>ecological metagenomes</taxon>
    </lineage>
</organism>
<gene>
    <name evidence="4" type="ORF">UFOPK1493_01178</name>
</gene>
<evidence type="ECO:0000259" key="3">
    <source>
        <dbReference type="Pfam" id="PF00296"/>
    </source>
</evidence>
<dbReference type="InterPro" id="IPR011251">
    <property type="entry name" value="Luciferase-like_dom"/>
</dbReference>
<feature type="domain" description="Luciferase-like" evidence="3">
    <location>
        <begin position="39"/>
        <end position="285"/>
    </location>
</feature>
<dbReference type="SUPFAM" id="SSF51679">
    <property type="entry name" value="Bacterial luciferase-like"/>
    <property type="match status" value="1"/>
</dbReference>
<dbReference type="Pfam" id="PF00296">
    <property type="entry name" value="Bac_luciferase"/>
    <property type="match status" value="1"/>
</dbReference>
<evidence type="ECO:0000313" key="4">
    <source>
        <dbReference type="EMBL" id="CAB4552572.1"/>
    </source>
</evidence>
<name>A0A6J6CLZ2_9ZZZZ</name>
<dbReference type="InterPro" id="IPR036661">
    <property type="entry name" value="Luciferase-like_sf"/>
</dbReference>
<dbReference type="EMBL" id="CAEZSR010000032">
    <property type="protein sequence ID" value="CAB4552572.1"/>
    <property type="molecule type" value="Genomic_DNA"/>
</dbReference>
<dbReference type="GO" id="GO:0016705">
    <property type="term" value="F:oxidoreductase activity, acting on paired donors, with incorporation or reduction of molecular oxygen"/>
    <property type="evidence" value="ECO:0007669"/>
    <property type="project" value="InterPro"/>
</dbReference>
<dbReference type="GO" id="GO:0005829">
    <property type="term" value="C:cytosol"/>
    <property type="evidence" value="ECO:0007669"/>
    <property type="project" value="TreeGrafter"/>
</dbReference>
<accession>A0A6J6CLZ2</accession>
<dbReference type="Gene3D" id="3.20.20.30">
    <property type="entry name" value="Luciferase-like domain"/>
    <property type="match status" value="1"/>
</dbReference>
<dbReference type="PANTHER" id="PTHR30137:SF8">
    <property type="entry name" value="BLR5498 PROTEIN"/>
    <property type="match status" value="1"/>
</dbReference>
<reference evidence="4" key="1">
    <citation type="submission" date="2020-05" db="EMBL/GenBank/DDBJ databases">
        <authorList>
            <person name="Chiriac C."/>
            <person name="Salcher M."/>
            <person name="Ghai R."/>
            <person name="Kavagutti S V."/>
        </authorList>
    </citation>
    <scope>NUCLEOTIDE SEQUENCE</scope>
</reference>
<evidence type="ECO:0000256" key="2">
    <source>
        <dbReference type="ARBA" id="ARBA00023033"/>
    </source>
</evidence>
<sequence length="358" mass="39380">MDGTLIVSTPTRGERPAATRDALPSIGLWYDLRNPAPRSQTFTETYAATLEQIRWAERLGVGSAWFTEHHFTADGYCPSPLVVAAAAAAATSTMRLGTNLVLLPLHDPVRIAEDATAVSLLSGGRFDLGVGLGYRQLEYDAFGRSIRHRPSLMEEAVSIIRSAWSGEEVDLEGKRFRLHGVAVTPSPDVAPRLLMGGLAEPAIRRAARLADGFLSTQDATIDTFERACGELGRRDDPPVFSAQWAVVADDPDREWARVGDHALYQMNTYIEWGAFGPPELIPRFEDRDQLRASGFYHAWDPDEAARHITELCRRHPRVADVHFWAQLPGEHVDSGSARIEVLATKVLPRVRAIIGAAA</sequence>
<dbReference type="AlphaFoldDB" id="A0A6J6CLZ2"/>
<dbReference type="PANTHER" id="PTHR30137">
    <property type="entry name" value="LUCIFERASE-LIKE MONOOXYGENASE"/>
    <property type="match status" value="1"/>
</dbReference>
<dbReference type="InterPro" id="IPR050766">
    <property type="entry name" value="Bact_Lucif_Oxidored"/>
</dbReference>
<keyword evidence="1" id="KW-0560">Oxidoreductase</keyword>